<evidence type="ECO:0000259" key="3">
    <source>
        <dbReference type="PROSITE" id="PS50933"/>
    </source>
</evidence>
<dbReference type="InterPro" id="IPR001007">
    <property type="entry name" value="VWF_dom"/>
</dbReference>
<name>A0A482VEX3_ASBVE</name>
<dbReference type="GO" id="GO:0030514">
    <property type="term" value="P:negative regulation of BMP signaling pathway"/>
    <property type="evidence" value="ECO:0007669"/>
    <property type="project" value="TreeGrafter"/>
</dbReference>
<dbReference type="GO" id="GO:0005615">
    <property type="term" value="C:extracellular space"/>
    <property type="evidence" value="ECO:0007669"/>
    <property type="project" value="TreeGrafter"/>
</dbReference>
<evidence type="ECO:0000313" key="4">
    <source>
        <dbReference type="EMBL" id="RZB77502.1"/>
    </source>
</evidence>
<keyword evidence="1" id="KW-0217">Developmental protein</keyword>
<organism evidence="4 5">
    <name type="scientific">Asbolus verrucosus</name>
    <name type="common">Desert ironclad beetle</name>
    <dbReference type="NCBI Taxonomy" id="1661398"/>
    <lineage>
        <taxon>Eukaryota</taxon>
        <taxon>Metazoa</taxon>
        <taxon>Ecdysozoa</taxon>
        <taxon>Arthropoda</taxon>
        <taxon>Hexapoda</taxon>
        <taxon>Insecta</taxon>
        <taxon>Pterygota</taxon>
        <taxon>Neoptera</taxon>
        <taxon>Endopterygota</taxon>
        <taxon>Coleoptera</taxon>
        <taxon>Polyphaga</taxon>
        <taxon>Cucujiformia</taxon>
        <taxon>Tenebrionidae</taxon>
        <taxon>Pimeliinae</taxon>
        <taxon>Asbolus</taxon>
    </lineage>
</organism>
<dbReference type="GO" id="GO:0036122">
    <property type="term" value="F:BMP binding"/>
    <property type="evidence" value="ECO:0007669"/>
    <property type="project" value="TreeGrafter"/>
</dbReference>
<dbReference type="PANTHER" id="PTHR46526">
    <property type="entry name" value="CHORDIN"/>
    <property type="match status" value="1"/>
</dbReference>
<dbReference type="EMBL" id="QDEB01108163">
    <property type="protein sequence ID" value="RZB77502.1"/>
    <property type="molecule type" value="Genomic_DNA"/>
</dbReference>
<sequence length="831" mass="92387">SDIIQDIVPQSLLDEEEKTTSKHYAALLTERSSLVLKNDYTKPISNNLNKNNVVATGRFTFHKKNLYYSFYISDKAARPRSLQFVDNEGNILEEFILSRAGGLVNSLYQNATRKVCGVWRRLPHEYRKRFRQEKMFVVLVWGVKDQAEFTLSGQVMRYAALATENFSSLLEPAAGTSSLMAGAGGTAIVSISTSVSTSIYLAVIFNGLFTIDEIADVPVNITLSLDEKKYILQEVVRVKKPLHELNMVEIRSPVTSADLRLLTRGRLLLTIASVSKPEALRLSGSVITKATCELFQTTLASSPSDHNANRYGTSGLAWLYLNNEGSLVYNVQIDNLRIKPAVITLVDVSTKRRTELEDLTPYFVNGWANGTVDKLSPKVLEPLYSGNLAVNVATQNDSSLIRGRLIAKPVADARDAPAPFLLKRENYTLPSSAVGLAWIFVDNDCCIHYDVSISGLGSNDRKLELYLELLPMLAPGAPVISRHLDDFQGNQVEGSPVNSLSREEISRLDNGVGFLKVKDKDTNITLLAATIRHVVIPPSCQPPSPDNDVHSVVDDLSEVEQSGDCLDEGKFYQEEAQWISSSNPCTMCFCQNGVNKCFTMECPEVSCPSNFKPVKVPGECCPICSNVSTQVEVNRNVPQKCIFNGQPYSPGSKFHPFLIPSGFDSCTVCTCDPIYLEIKCTRISNEKECCKNCPGADYSMNGTYPADDGVVLAPVAPRRNEIPVKTPEQILAEGGCHNLYDPKKPYINGSEYHPSIDSLGEYKCVTCKCENSKQTCRREYCDKATCDKMFKMKKRARQNEDGFRVNSAEFCCPFKVCKKYRHKKNHRLQKS</sequence>
<protein>
    <submittedName>
        <fullName evidence="4">Short gastrulation</fullName>
    </submittedName>
</protein>
<evidence type="ECO:0000256" key="1">
    <source>
        <dbReference type="PROSITE-ProRule" id="PRU00230"/>
    </source>
</evidence>
<dbReference type="GO" id="GO:0009953">
    <property type="term" value="P:dorsal/ventral pattern formation"/>
    <property type="evidence" value="ECO:0007669"/>
    <property type="project" value="TreeGrafter"/>
</dbReference>
<dbReference type="Proteomes" id="UP000292052">
    <property type="component" value="Unassembled WGS sequence"/>
</dbReference>
<dbReference type="AlphaFoldDB" id="A0A482VEX3"/>
<reference evidence="4 5" key="1">
    <citation type="submission" date="2017-03" db="EMBL/GenBank/DDBJ databases">
        <title>Genome of the blue death feigning beetle - Asbolus verrucosus.</title>
        <authorList>
            <person name="Rider S.D."/>
        </authorList>
    </citation>
    <scope>NUCLEOTIDE SEQUENCE [LARGE SCALE GENOMIC DNA]</scope>
    <source>
        <strain evidence="4">Butters</strain>
        <tissue evidence="4">Head and leg muscle</tissue>
    </source>
</reference>
<dbReference type="Gene3D" id="6.20.200.20">
    <property type="match status" value="1"/>
</dbReference>
<dbReference type="InterPro" id="IPR052278">
    <property type="entry name" value="Chordin-like_regulators"/>
</dbReference>
<dbReference type="SMART" id="SM00754">
    <property type="entry name" value="CHRD"/>
    <property type="match status" value="2"/>
</dbReference>
<feature type="domain" description="CHRD" evidence="3">
    <location>
        <begin position="292"/>
        <end position="410"/>
    </location>
</feature>
<dbReference type="PROSITE" id="PS50184">
    <property type="entry name" value="VWFC_2"/>
    <property type="match status" value="1"/>
</dbReference>
<feature type="domain" description="CHRD" evidence="3">
    <location>
        <begin position="20"/>
        <end position="160"/>
    </location>
</feature>
<dbReference type="OrthoDB" id="9829321at2759"/>
<feature type="domain" description="CHRD" evidence="3">
    <location>
        <begin position="162"/>
        <end position="291"/>
    </location>
</feature>
<feature type="non-terminal residue" evidence="4">
    <location>
        <position position="1"/>
    </location>
</feature>
<dbReference type="PANTHER" id="PTHR46526:SF1">
    <property type="entry name" value="CHORDIN"/>
    <property type="match status" value="1"/>
</dbReference>
<dbReference type="SMART" id="SM00214">
    <property type="entry name" value="VWC"/>
    <property type="match status" value="2"/>
</dbReference>
<proteinExistence type="predicted"/>
<evidence type="ECO:0000259" key="2">
    <source>
        <dbReference type="PROSITE" id="PS50184"/>
    </source>
</evidence>
<feature type="domain" description="VWFC" evidence="2">
    <location>
        <begin position="563"/>
        <end position="625"/>
    </location>
</feature>
<accession>A0A482VEX3</accession>
<dbReference type="PROSITE" id="PS01208">
    <property type="entry name" value="VWFC_1"/>
    <property type="match status" value="1"/>
</dbReference>
<dbReference type="Pfam" id="PF07452">
    <property type="entry name" value="CHRD"/>
    <property type="match status" value="1"/>
</dbReference>
<comment type="caution">
    <text evidence="4">The sequence shown here is derived from an EMBL/GenBank/DDBJ whole genome shotgun (WGS) entry which is preliminary data.</text>
</comment>
<gene>
    <name evidence="4" type="ORF">BDFB_007918</name>
</gene>
<dbReference type="STRING" id="1661398.A0A482VEX3"/>
<dbReference type="SUPFAM" id="SSF57603">
    <property type="entry name" value="FnI-like domain"/>
    <property type="match status" value="1"/>
</dbReference>
<dbReference type="PROSITE" id="PS50933">
    <property type="entry name" value="CHRD"/>
    <property type="match status" value="3"/>
</dbReference>
<dbReference type="Pfam" id="PF00093">
    <property type="entry name" value="VWC"/>
    <property type="match status" value="1"/>
</dbReference>
<evidence type="ECO:0000313" key="5">
    <source>
        <dbReference type="Proteomes" id="UP000292052"/>
    </source>
</evidence>
<dbReference type="InterPro" id="IPR010895">
    <property type="entry name" value="CHRD"/>
</dbReference>
<keyword evidence="5" id="KW-1185">Reference proteome</keyword>